<dbReference type="EMBL" id="JBFXLS010000083">
    <property type="protein sequence ID" value="KAL2818484.1"/>
    <property type="molecule type" value="Genomic_DNA"/>
</dbReference>
<gene>
    <name evidence="1" type="ORF">BDW59DRAFT_127274</name>
</gene>
<organism evidence="1 2">
    <name type="scientific">Aspergillus cavernicola</name>
    <dbReference type="NCBI Taxonomy" id="176166"/>
    <lineage>
        <taxon>Eukaryota</taxon>
        <taxon>Fungi</taxon>
        <taxon>Dikarya</taxon>
        <taxon>Ascomycota</taxon>
        <taxon>Pezizomycotina</taxon>
        <taxon>Eurotiomycetes</taxon>
        <taxon>Eurotiomycetidae</taxon>
        <taxon>Eurotiales</taxon>
        <taxon>Aspergillaceae</taxon>
        <taxon>Aspergillus</taxon>
        <taxon>Aspergillus subgen. Nidulantes</taxon>
    </lineage>
</organism>
<comment type="caution">
    <text evidence="1">The sequence shown here is derived from an EMBL/GenBank/DDBJ whole genome shotgun (WGS) entry which is preliminary data.</text>
</comment>
<accession>A0ABR4HSL6</accession>
<name>A0ABR4HSL6_9EURO</name>
<reference evidence="1 2" key="1">
    <citation type="submission" date="2024-07" db="EMBL/GenBank/DDBJ databases">
        <title>Section-level genome sequencing and comparative genomics of Aspergillus sections Usti and Cavernicolus.</title>
        <authorList>
            <consortium name="Lawrence Berkeley National Laboratory"/>
            <person name="Nybo J.L."/>
            <person name="Vesth T.C."/>
            <person name="Theobald S."/>
            <person name="Frisvad J.C."/>
            <person name="Larsen T.O."/>
            <person name="Kjaerboelling I."/>
            <person name="Rothschild-Mancinelli K."/>
            <person name="Lyhne E.K."/>
            <person name="Kogle M.E."/>
            <person name="Barry K."/>
            <person name="Clum A."/>
            <person name="Na H."/>
            <person name="Ledsgaard L."/>
            <person name="Lin J."/>
            <person name="Lipzen A."/>
            <person name="Kuo A."/>
            <person name="Riley R."/>
            <person name="Mondo S."/>
            <person name="LaButti K."/>
            <person name="Haridas S."/>
            <person name="Pangalinan J."/>
            <person name="Salamov A.A."/>
            <person name="Simmons B.A."/>
            <person name="Magnuson J.K."/>
            <person name="Chen J."/>
            <person name="Drula E."/>
            <person name="Henrissat B."/>
            <person name="Wiebenga A."/>
            <person name="Lubbers R.J."/>
            <person name="Gomes A.C."/>
            <person name="Makela M.R."/>
            <person name="Stajich J."/>
            <person name="Grigoriev I.V."/>
            <person name="Mortensen U.H."/>
            <person name="De vries R.P."/>
            <person name="Baker S.E."/>
            <person name="Andersen M.R."/>
        </authorList>
    </citation>
    <scope>NUCLEOTIDE SEQUENCE [LARGE SCALE GENOMIC DNA]</scope>
    <source>
        <strain evidence="1 2">CBS 600.67</strain>
    </source>
</reference>
<keyword evidence="2" id="KW-1185">Reference proteome</keyword>
<protein>
    <submittedName>
        <fullName evidence="1">Uncharacterized protein</fullName>
    </submittedName>
</protein>
<proteinExistence type="predicted"/>
<sequence>MTGALYYRLWRPPTRAVCGLRYPSRGYAILVRTNPGPVQSEILRFALTKSLQPGPRSDSVSDSERHLREIFLEGWPVNSSPTPLWSLRVQSTASYWDEVKPSLDHAQSLQDLQQVIERSVTDKKGGSLLGDGGAMRAALERCEQHNTYGEILSFINGLEMRRERLSISSSNHRLSHLGVYYACLALSESALEHHLRGYRTITDIILGINEGGPRLVNALLSSLKTLSFQKSRRDIRRLRDLVTGEANPETPNLHSILSWSKGPVEAKNMGEYLSLLVKIQSDTVLPELWDKYLESTVDDSSLMHFESAYVYAMALVDAGNPDKALLALTQVSKQAGNTLPGFALFRDLDKLLKDDIIGEALPELVGEKEYGRILISQLTHIEQRLGITWDCAKGLHADISDPCRVASEQPIFTMDGDSLGYESPQRLVAEIRALGCSKSTAELSKIADLLDDHEGNLIPISAPLLLNSDTEFYWAPQRAPVELRDKSPSIEINDTHNVSHSNLGLVKVVTTKEESPSAFAPSLYLMQLGYLLKKRQSPSDEGLDLSAELEETGHLVTWDRAFGRFLTLYVGTGRGSSEPTTTGLQTLNAFGDLDAITQVFPLEKRQRCLKIQIPAYRLELDTNPDLVFDLHT</sequence>
<evidence type="ECO:0000313" key="1">
    <source>
        <dbReference type="EMBL" id="KAL2818484.1"/>
    </source>
</evidence>
<dbReference type="Proteomes" id="UP001610335">
    <property type="component" value="Unassembled WGS sequence"/>
</dbReference>
<evidence type="ECO:0000313" key="2">
    <source>
        <dbReference type="Proteomes" id="UP001610335"/>
    </source>
</evidence>